<organism evidence="1 2">
    <name type="scientific">Limnovirga soli</name>
    <dbReference type="NCBI Taxonomy" id="2656915"/>
    <lineage>
        <taxon>Bacteria</taxon>
        <taxon>Pseudomonadati</taxon>
        <taxon>Bacteroidota</taxon>
        <taxon>Chitinophagia</taxon>
        <taxon>Chitinophagales</taxon>
        <taxon>Chitinophagaceae</taxon>
        <taxon>Limnovirga</taxon>
    </lineage>
</organism>
<reference evidence="1" key="1">
    <citation type="submission" date="2019-10" db="EMBL/GenBank/DDBJ databases">
        <title>Draft genome sequence of Panacibacter sp. KCS-6.</title>
        <authorList>
            <person name="Yim K.J."/>
        </authorList>
    </citation>
    <scope>NUCLEOTIDE SEQUENCE</scope>
    <source>
        <strain evidence="1">KCS-6</strain>
    </source>
</reference>
<name>A0A8J8FCR9_9BACT</name>
<evidence type="ECO:0000313" key="1">
    <source>
        <dbReference type="EMBL" id="NNV55077.1"/>
    </source>
</evidence>
<dbReference type="RefSeq" id="WP_171607008.1">
    <property type="nucleotide sequence ID" value="NZ_WHPF01000004.1"/>
</dbReference>
<dbReference type="EMBL" id="WHPF01000004">
    <property type="protein sequence ID" value="NNV55077.1"/>
    <property type="molecule type" value="Genomic_DNA"/>
</dbReference>
<sequence length="134" mass="15907">MRYLKNIVVFLGLLLITNIGYSQLNGIYKYINNDSIQYKVLLTYREDSLGDFLPSIYTVSVKIKDSSMLNTIKSLSNSDWLKLLTNEKSDWAANLLLYNLYNKDATRFTVIRTRDNWISRRKNEDVEYWRKTFK</sequence>
<accession>A0A8J8FCR9</accession>
<dbReference type="AlphaFoldDB" id="A0A8J8FCR9"/>
<protein>
    <submittedName>
        <fullName evidence="1">Uncharacterized protein</fullName>
    </submittedName>
</protein>
<proteinExistence type="predicted"/>
<keyword evidence="2" id="KW-1185">Reference proteome</keyword>
<gene>
    <name evidence="1" type="ORF">GD597_06380</name>
</gene>
<dbReference type="Proteomes" id="UP000598971">
    <property type="component" value="Unassembled WGS sequence"/>
</dbReference>
<evidence type="ECO:0000313" key="2">
    <source>
        <dbReference type="Proteomes" id="UP000598971"/>
    </source>
</evidence>
<comment type="caution">
    <text evidence="1">The sequence shown here is derived from an EMBL/GenBank/DDBJ whole genome shotgun (WGS) entry which is preliminary data.</text>
</comment>